<dbReference type="OMA" id="FSRVAIM"/>
<dbReference type="PANTHER" id="PTHR21330:SF1">
    <property type="entry name" value="E3 SUMO-PROTEIN LIGASE NSE2"/>
    <property type="match status" value="1"/>
</dbReference>
<keyword evidence="5" id="KW-0479">Metal-binding</keyword>
<dbReference type="GO" id="GO:0000724">
    <property type="term" value="P:double-strand break repair via homologous recombination"/>
    <property type="evidence" value="ECO:0007669"/>
    <property type="project" value="InterPro"/>
</dbReference>
<dbReference type="RefSeq" id="XP_040724683.1">
    <property type="nucleotide sequence ID" value="XM_040867055.1"/>
</dbReference>
<evidence type="ECO:0000313" key="14">
    <source>
        <dbReference type="Proteomes" id="UP000193685"/>
    </source>
</evidence>
<accession>A0A1Y2FAV3</accession>
<dbReference type="EMBL" id="MCFI01000012">
    <property type="protein sequence ID" value="ORY81038.1"/>
    <property type="molecule type" value="Genomic_DNA"/>
</dbReference>
<evidence type="ECO:0000256" key="4">
    <source>
        <dbReference type="ARBA" id="ARBA00022679"/>
    </source>
</evidence>
<keyword evidence="7" id="KW-0833">Ubl conjugation pathway</keyword>
<dbReference type="GO" id="GO:0005634">
    <property type="term" value="C:nucleus"/>
    <property type="evidence" value="ECO:0007669"/>
    <property type="project" value="UniProtKB-SubCell"/>
</dbReference>
<keyword evidence="9" id="KW-0539">Nucleus</keyword>
<evidence type="ECO:0000256" key="10">
    <source>
        <dbReference type="PROSITE-ProRule" id="PRU00452"/>
    </source>
</evidence>
<dbReference type="GO" id="GO:0030915">
    <property type="term" value="C:Smc5-Smc6 complex"/>
    <property type="evidence" value="ECO:0007669"/>
    <property type="project" value="InterPro"/>
</dbReference>
<comment type="caution">
    <text evidence="13">The sequence shown here is derived from an EMBL/GenBank/DDBJ whole genome shotgun (WGS) entry which is preliminary data.</text>
</comment>
<evidence type="ECO:0000256" key="5">
    <source>
        <dbReference type="ARBA" id="ARBA00022723"/>
    </source>
</evidence>
<dbReference type="GO" id="GO:0016925">
    <property type="term" value="P:protein sumoylation"/>
    <property type="evidence" value="ECO:0007669"/>
    <property type="project" value="UniProtKB-UniPathway"/>
</dbReference>
<evidence type="ECO:0000313" key="13">
    <source>
        <dbReference type="EMBL" id="ORY81038.1"/>
    </source>
</evidence>
<dbReference type="InterPro" id="IPR013083">
    <property type="entry name" value="Znf_RING/FYVE/PHD"/>
</dbReference>
<dbReference type="Proteomes" id="UP000193685">
    <property type="component" value="Unassembled WGS sequence"/>
</dbReference>
<keyword evidence="4" id="KW-0808">Transferase</keyword>
<evidence type="ECO:0000259" key="12">
    <source>
        <dbReference type="PROSITE" id="PS51044"/>
    </source>
</evidence>
<evidence type="ECO:0000256" key="6">
    <source>
        <dbReference type="ARBA" id="ARBA00022771"/>
    </source>
</evidence>
<evidence type="ECO:0000256" key="1">
    <source>
        <dbReference type="ARBA" id="ARBA00004123"/>
    </source>
</evidence>
<dbReference type="InterPro" id="IPR004181">
    <property type="entry name" value="Znf_MIZ"/>
</dbReference>
<evidence type="ECO:0000256" key="9">
    <source>
        <dbReference type="ARBA" id="ARBA00023242"/>
    </source>
</evidence>
<dbReference type="GO" id="GO:0008270">
    <property type="term" value="F:zinc ion binding"/>
    <property type="evidence" value="ECO:0007669"/>
    <property type="project" value="UniProtKB-KW"/>
</dbReference>
<comment type="pathway">
    <text evidence="2">Protein modification; protein sumoylation.</text>
</comment>
<evidence type="ECO:0000256" key="3">
    <source>
        <dbReference type="ARBA" id="ARBA00008212"/>
    </source>
</evidence>
<organism evidence="13 14">
    <name type="scientific">Protomyces lactucae-debilis</name>
    <dbReference type="NCBI Taxonomy" id="2754530"/>
    <lineage>
        <taxon>Eukaryota</taxon>
        <taxon>Fungi</taxon>
        <taxon>Dikarya</taxon>
        <taxon>Ascomycota</taxon>
        <taxon>Taphrinomycotina</taxon>
        <taxon>Taphrinomycetes</taxon>
        <taxon>Taphrinales</taxon>
        <taxon>Protomycetaceae</taxon>
        <taxon>Protomyces</taxon>
    </lineage>
</organism>
<evidence type="ECO:0000256" key="8">
    <source>
        <dbReference type="ARBA" id="ARBA00022833"/>
    </source>
</evidence>
<dbReference type="InterPro" id="IPR026846">
    <property type="entry name" value="Nse2(Mms21)"/>
</dbReference>
<keyword evidence="8" id="KW-0862">Zinc</keyword>
<feature type="region of interest" description="Disordered" evidence="11">
    <location>
        <begin position="28"/>
        <end position="55"/>
    </location>
</feature>
<dbReference type="GeneID" id="63783654"/>
<keyword evidence="14" id="KW-1185">Reference proteome</keyword>
<comment type="subcellular location">
    <subcellularLocation>
        <location evidence="1">Nucleus</location>
    </subcellularLocation>
</comment>
<feature type="non-terminal residue" evidence="13">
    <location>
        <position position="1"/>
    </location>
</feature>
<sequence length="119" mass="13528">ERSRYMKNDMFSSFKTVIWSVEHGDEEAPPMSAFFQQPGEANANDDDDVEMTSRGARSLKCPLTLARLVEPVKSQKCPHTFSRVAIMQMLNGRQKACPVAGCPQQLRPQDLVRDRVMER</sequence>
<dbReference type="PANTHER" id="PTHR21330">
    <property type="entry name" value="E3 SUMO-PROTEIN LIGASE NSE2"/>
    <property type="match status" value="1"/>
</dbReference>
<evidence type="ECO:0000256" key="11">
    <source>
        <dbReference type="SAM" id="MobiDB-lite"/>
    </source>
</evidence>
<feature type="domain" description="SP-RING-type" evidence="12">
    <location>
        <begin position="45"/>
        <end position="119"/>
    </location>
</feature>
<name>A0A1Y2FAV3_PROLT</name>
<reference evidence="13 14" key="1">
    <citation type="submission" date="2016-07" db="EMBL/GenBank/DDBJ databases">
        <title>Pervasive Adenine N6-methylation of Active Genes in Fungi.</title>
        <authorList>
            <consortium name="DOE Joint Genome Institute"/>
            <person name="Mondo S.J."/>
            <person name="Dannebaum R.O."/>
            <person name="Kuo R.C."/>
            <person name="Labutti K."/>
            <person name="Haridas S."/>
            <person name="Kuo A."/>
            <person name="Salamov A."/>
            <person name="Ahrendt S.R."/>
            <person name="Lipzen A."/>
            <person name="Sullivan W."/>
            <person name="Andreopoulos W.B."/>
            <person name="Clum A."/>
            <person name="Lindquist E."/>
            <person name="Daum C."/>
            <person name="Ramamoorthy G.K."/>
            <person name="Gryganskyi A."/>
            <person name="Culley D."/>
            <person name="Magnuson J.K."/>
            <person name="James T.Y."/>
            <person name="O'Malley M.A."/>
            <person name="Stajich J.E."/>
            <person name="Spatafora J.W."/>
            <person name="Visel A."/>
            <person name="Grigoriev I.V."/>
        </authorList>
    </citation>
    <scope>NUCLEOTIDE SEQUENCE [LARGE SCALE GENOMIC DNA]</scope>
    <source>
        <strain evidence="13 14">12-1054</strain>
    </source>
</reference>
<dbReference type="CDD" id="cd16651">
    <property type="entry name" value="SPL-RING_NSE2"/>
    <property type="match status" value="1"/>
</dbReference>
<evidence type="ECO:0000256" key="2">
    <source>
        <dbReference type="ARBA" id="ARBA00004718"/>
    </source>
</evidence>
<keyword evidence="6 10" id="KW-0863">Zinc-finger</keyword>
<feature type="non-terminal residue" evidence="13">
    <location>
        <position position="119"/>
    </location>
</feature>
<dbReference type="Gene3D" id="3.30.40.10">
    <property type="entry name" value="Zinc/RING finger domain, C3HC4 (zinc finger)"/>
    <property type="match status" value="1"/>
</dbReference>
<comment type="similarity">
    <text evidence="3">Belongs to the NSE2 family.</text>
</comment>
<dbReference type="OrthoDB" id="756301at2759"/>
<dbReference type="PROSITE" id="PS51044">
    <property type="entry name" value="ZF_SP_RING"/>
    <property type="match status" value="1"/>
</dbReference>
<dbReference type="AlphaFoldDB" id="A0A1Y2FAV3"/>
<protein>
    <submittedName>
        <fullName evidence="13">Zinc-finger of the MIZ type in Nse subunit-domain-containing protein</fullName>
    </submittedName>
</protein>
<dbReference type="UniPathway" id="UPA00886"/>
<evidence type="ECO:0000256" key="7">
    <source>
        <dbReference type="ARBA" id="ARBA00022786"/>
    </source>
</evidence>
<proteinExistence type="inferred from homology"/>
<dbReference type="Pfam" id="PF11789">
    <property type="entry name" value="zf-Nse"/>
    <property type="match status" value="1"/>
</dbReference>
<dbReference type="GO" id="GO:0061665">
    <property type="term" value="F:SUMO ligase activity"/>
    <property type="evidence" value="ECO:0007669"/>
    <property type="project" value="TreeGrafter"/>
</dbReference>
<gene>
    <name evidence="13" type="ORF">BCR37DRAFT_332198</name>
</gene>
<dbReference type="SUPFAM" id="SSF57850">
    <property type="entry name" value="RING/U-box"/>
    <property type="match status" value="1"/>
</dbReference>
<dbReference type="STRING" id="56484.A0A1Y2FAV3"/>